<protein>
    <recommendedName>
        <fullName evidence="5">DUF2637 domain-containing protein</fullName>
    </recommendedName>
</protein>
<feature type="transmembrane region" description="Helical" evidence="2">
    <location>
        <begin position="70"/>
        <end position="87"/>
    </location>
</feature>
<dbReference type="STRING" id="146536.AQI70_05680"/>
<name>A0A117PIF3_9ACTN</name>
<dbReference type="InterPro" id="IPR021235">
    <property type="entry name" value="DUF2637"/>
</dbReference>
<sequence>MSRHRQRPLRGDQPGLEQPAKTKLTVEQYVLRMAGVVIVALTAGAFWLSYAHLADVAAQHGLRDSPTRRWAWPATLDAFIVAGELLMLRAGLRRVKDKWAIGVTAIGSVGSIGLNVAGVTGTRDIGSVPLLDYVVAAVPPAAAMVAFGVLMRQIHELVTQPAAGHPDPDSAHVPQLPATTSVHPAKAPATAVGPSAEAPAEGVRPADLVVQPGRITGLPIAVSGQSPESPSQAAEGKPRGGRPPGAPLEVLVEIGRAAAAEQGKLTRVVVRTAVEAKGLTIGSKRLTEVMDILRAELEAPAETDRDGG</sequence>
<comment type="caution">
    <text evidence="3">The sequence shown here is derived from an EMBL/GenBank/DDBJ whole genome shotgun (WGS) entry which is preliminary data.</text>
</comment>
<accession>A0A117PIF3</accession>
<dbReference type="Pfam" id="PF10935">
    <property type="entry name" value="DUF2637"/>
    <property type="match status" value="1"/>
</dbReference>
<gene>
    <name evidence="3" type="ORF">AQI70_05680</name>
</gene>
<keyword evidence="4" id="KW-1185">Reference proteome</keyword>
<feature type="region of interest" description="Disordered" evidence="1">
    <location>
        <begin position="161"/>
        <end position="200"/>
    </location>
</feature>
<organism evidence="3 4">
    <name type="scientific">Streptomyces curacoi</name>
    <dbReference type="NCBI Taxonomy" id="146536"/>
    <lineage>
        <taxon>Bacteria</taxon>
        <taxon>Bacillati</taxon>
        <taxon>Actinomycetota</taxon>
        <taxon>Actinomycetes</taxon>
        <taxon>Kitasatosporales</taxon>
        <taxon>Streptomycetaceae</taxon>
        <taxon>Streptomyces</taxon>
    </lineage>
</organism>
<evidence type="ECO:0000313" key="3">
    <source>
        <dbReference type="EMBL" id="KUM80216.1"/>
    </source>
</evidence>
<evidence type="ECO:0000256" key="1">
    <source>
        <dbReference type="SAM" id="MobiDB-lite"/>
    </source>
</evidence>
<evidence type="ECO:0000256" key="2">
    <source>
        <dbReference type="SAM" id="Phobius"/>
    </source>
</evidence>
<feature type="compositionally biased region" description="Polar residues" evidence="1">
    <location>
        <begin position="223"/>
        <end position="232"/>
    </location>
</feature>
<keyword evidence="2" id="KW-1133">Transmembrane helix</keyword>
<feature type="transmembrane region" description="Helical" evidence="2">
    <location>
        <begin position="130"/>
        <end position="150"/>
    </location>
</feature>
<evidence type="ECO:0008006" key="5">
    <source>
        <dbReference type="Google" id="ProtNLM"/>
    </source>
</evidence>
<reference evidence="3 4" key="1">
    <citation type="submission" date="2015-10" db="EMBL/GenBank/DDBJ databases">
        <title>Draft genome sequence of Streptomyces curacoi DSM 40107, type strain for the species Streptomyces curacoi.</title>
        <authorList>
            <person name="Ruckert C."/>
            <person name="Winkler A."/>
            <person name="Kalinowski J."/>
            <person name="Kampfer P."/>
            <person name="Glaeser S."/>
        </authorList>
    </citation>
    <scope>NUCLEOTIDE SEQUENCE [LARGE SCALE GENOMIC DNA]</scope>
    <source>
        <strain evidence="3 4">DSM 40107</strain>
    </source>
</reference>
<evidence type="ECO:0000313" key="4">
    <source>
        <dbReference type="Proteomes" id="UP000054024"/>
    </source>
</evidence>
<dbReference type="RefSeq" id="WP_062146438.1">
    <property type="nucleotide sequence ID" value="NZ_KQ947985.1"/>
</dbReference>
<feature type="transmembrane region" description="Helical" evidence="2">
    <location>
        <begin position="29"/>
        <end position="50"/>
    </location>
</feature>
<keyword evidence="2" id="KW-0812">Transmembrane</keyword>
<feature type="region of interest" description="Disordered" evidence="1">
    <location>
        <begin position="219"/>
        <end position="247"/>
    </location>
</feature>
<keyword evidence="2" id="KW-0472">Membrane</keyword>
<dbReference type="AlphaFoldDB" id="A0A117PIF3"/>
<proteinExistence type="predicted"/>
<dbReference type="Proteomes" id="UP000054024">
    <property type="component" value="Unassembled WGS sequence"/>
</dbReference>
<feature type="transmembrane region" description="Helical" evidence="2">
    <location>
        <begin position="99"/>
        <end position="118"/>
    </location>
</feature>
<dbReference type="EMBL" id="LMWJ01000004">
    <property type="protein sequence ID" value="KUM80216.1"/>
    <property type="molecule type" value="Genomic_DNA"/>
</dbReference>